<reference evidence="8 9" key="1">
    <citation type="submission" date="2020-08" db="EMBL/GenBank/DDBJ databases">
        <title>Genomic Encyclopedia of Type Strains, Phase IV (KMG-IV): sequencing the most valuable type-strain genomes for metagenomic binning, comparative biology and taxonomic classification.</title>
        <authorList>
            <person name="Goeker M."/>
        </authorList>
    </citation>
    <scope>NUCLEOTIDE SEQUENCE [LARGE SCALE GENOMIC DNA]</scope>
    <source>
        <strain evidence="8 9">DSM 26385</strain>
    </source>
</reference>
<accession>A0A7W6P1M1</accession>
<gene>
    <name evidence="8" type="ORF">GGQ66_002286</name>
</gene>
<dbReference type="Pfam" id="PF16234">
    <property type="entry name" value="DUF4892"/>
    <property type="match status" value="1"/>
</dbReference>
<evidence type="ECO:0000256" key="6">
    <source>
        <dbReference type="SAM" id="SignalP"/>
    </source>
</evidence>
<keyword evidence="6" id="KW-0732">Signal</keyword>
<dbReference type="InterPro" id="IPR036737">
    <property type="entry name" value="OmpA-like_sf"/>
</dbReference>
<proteinExistence type="predicted"/>
<feature type="chain" id="PRO_5031365706" evidence="6">
    <location>
        <begin position="25"/>
        <end position="329"/>
    </location>
</feature>
<dbReference type="Gene3D" id="3.30.1330.60">
    <property type="entry name" value="OmpA-like domain"/>
    <property type="match status" value="1"/>
</dbReference>
<keyword evidence="2 4" id="KW-0472">Membrane</keyword>
<dbReference type="RefSeq" id="WP_183792520.1">
    <property type="nucleotide sequence ID" value="NZ_JACIDU010000008.1"/>
</dbReference>
<evidence type="ECO:0000313" key="9">
    <source>
        <dbReference type="Proteomes" id="UP000584824"/>
    </source>
</evidence>
<evidence type="ECO:0000256" key="5">
    <source>
        <dbReference type="SAM" id="MobiDB-lite"/>
    </source>
</evidence>
<feature type="compositionally biased region" description="Basic and acidic residues" evidence="5">
    <location>
        <begin position="313"/>
        <end position="329"/>
    </location>
</feature>
<dbReference type="PANTHER" id="PTHR30329:SF21">
    <property type="entry name" value="LIPOPROTEIN YIAD-RELATED"/>
    <property type="match status" value="1"/>
</dbReference>
<comment type="caution">
    <text evidence="8">The sequence shown here is derived from an EMBL/GenBank/DDBJ whole genome shotgun (WGS) entry which is preliminary data.</text>
</comment>
<sequence>MILTLRTLVATLLVLSILGGSSQAKDLPGTADHPLVGRYDGSSITGYAERAFEEVRFLNGPITPQAKRATGRYMNGENSVGAAGRAWRIGYDGPADSSALDVMKTFEASLAAKGFSEIYTCQGAVCADMGGATLYVALTDESALGKVPLHQVPDRQTYASFVLKRTEGDVYASIYATDFEGHAEILIDVVETAAIDTGRIEFVDAAKMASDIGDGGRVVLYGILFDFDKATISDTSKPTLDEIAKFMTSNPSFNLVVTSHTDAKGGFDYNLELSQRRAEAVVDALVKTYGIPAARLRPFGAGMAAPIASNETEAGRSKNRRVELVRVPN</sequence>
<dbReference type="InterPro" id="IPR032608">
    <property type="entry name" value="DUF4892"/>
</dbReference>
<dbReference type="SUPFAM" id="SSF103088">
    <property type="entry name" value="OmpA-like"/>
    <property type="match status" value="1"/>
</dbReference>
<comment type="subcellular location">
    <subcellularLocation>
        <location evidence="1">Cell outer membrane</location>
    </subcellularLocation>
</comment>
<dbReference type="InterPro" id="IPR006664">
    <property type="entry name" value="OMP_bac"/>
</dbReference>
<dbReference type="InterPro" id="IPR006665">
    <property type="entry name" value="OmpA-like"/>
</dbReference>
<dbReference type="Proteomes" id="UP000584824">
    <property type="component" value="Unassembled WGS sequence"/>
</dbReference>
<feature type="region of interest" description="Disordered" evidence="5">
    <location>
        <begin position="310"/>
        <end position="329"/>
    </location>
</feature>
<dbReference type="PRINTS" id="PR01021">
    <property type="entry name" value="OMPADOMAIN"/>
</dbReference>
<protein>
    <submittedName>
        <fullName evidence="8">Outer membrane protein OmpA-like peptidoglycan-associated protein</fullName>
    </submittedName>
</protein>
<dbReference type="InterPro" id="IPR050330">
    <property type="entry name" value="Bact_OuterMem_StrucFunc"/>
</dbReference>
<dbReference type="GO" id="GO:0009279">
    <property type="term" value="C:cell outer membrane"/>
    <property type="evidence" value="ECO:0007669"/>
    <property type="project" value="UniProtKB-SubCell"/>
</dbReference>
<evidence type="ECO:0000259" key="7">
    <source>
        <dbReference type="PROSITE" id="PS51123"/>
    </source>
</evidence>
<evidence type="ECO:0000256" key="1">
    <source>
        <dbReference type="ARBA" id="ARBA00004442"/>
    </source>
</evidence>
<dbReference type="CDD" id="cd07185">
    <property type="entry name" value="OmpA_C-like"/>
    <property type="match status" value="1"/>
</dbReference>
<keyword evidence="9" id="KW-1185">Reference proteome</keyword>
<organism evidence="8 9">
    <name type="scientific">Allorhizobium borbori</name>
    <dbReference type="NCBI Taxonomy" id="485907"/>
    <lineage>
        <taxon>Bacteria</taxon>
        <taxon>Pseudomonadati</taxon>
        <taxon>Pseudomonadota</taxon>
        <taxon>Alphaproteobacteria</taxon>
        <taxon>Hyphomicrobiales</taxon>
        <taxon>Rhizobiaceae</taxon>
        <taxon>Rhizobium/Agrobacterium group</taxon>
        <taxon>Allorhizobium</taxon>
    </lineage>
</organism>
<evidence type="ECO:0000256" key="4">
    <source>
        <dbReference type="PROSITE-ProRule" id="PRU00473"/>
    </source>
</evidence>
<feature type="signal peptide" evidence="6">
    <location>
        <begin position="1"/>
        <end position="24"/>
    </location>
</feature>
<keyword evidence="3" id="KW-0998">Cell outer membrane</keyword>
<evidence type="ECO:0000256" key="2">
    <source>
        <dbReference type="ARBA" id="ARBA00023136"/>
    </source>
</evidence>
<name>A0A7W6P1M1_9HYPH</name>
<dbReference type="PANTHER" id="PTHR30329">
    <property type="entry name" value="STATOR ELEMENT OF FLAGELLAR MOTOR COMPLEX"/>
    <property type="match status" value="1"/>
</dbReference>
<feature type="domain" description="OmpA-like" evidence="7">
    <location>
        <begin position="212"/>
        <end position="329"/>
    </location>
</feature>
<evidence type="ECO:0000313" key="8">
    <source>
        <dbReference type="EMBL" id="MBB4103718.1"/>
    </source>
</evidence>
<dbReference type="AlphaFoldDB" id="A0A7W6P1M1"/>
<dbReference type="EMBL" id="JACIDU010000008">
    <property type="protein sequence ID" value="MBB4103718.1"/>
    <property type="molecule type" value="Genomic_DNA"/>
</dbReference>
<dbReference type="PROSITE" id="PS51123">
    <property type="entry name" value="OMPA_2"/>
    <property type="match status" value="1"/>
</dbReference>
<dbReference type="Pfam" id="PF00691">
    <property type="entry name" value="OmpA"/>
    <property type="match status" value="1"/>
</dbReference>
<evidence type="ECO:0000256" key="3">
    <source>
        <dbReference type="ARBA" id="ARBA00023237"/>
    </source>
</evidence>